<accession>A0ABD3P6Z6</accession>
<gene>
    <name evidence="2" type="ORF">ACHAW5_009961</name>
</gene>
<keyword evidence="1" id="KW-0732">Signal</keyword>
<reference evidence="2 3" key="1">
    <citation type="submission" date="2024-10" db="EMBL/GenBank/DDBJ databases">
        <title>Updated reference genomes for cyclostephanoid diatoms.</title>
        <authorList>
            <person name="Roberts W.R."/>
            <person name="Alverson A.J."/>
        </authorList>
    </citation>
    <scope>NUCLEOTIDE SEQUENCE [LARGE SCALE GENOMIC DNA]</scope>
    <source>
        <strain evidence="2 3">AJA276-08</strain>
    </source>
</reference>
<keyword evidence="3" id="KW-1185">Reference proteome</keyword>
<organism evidence="2 3">
    <name type="scientific">Stephanodiscus triporus</name>
    <dbReference type="NCBI Taxonomy" id="2934178"/>
    <lineage>
        <taxon>Eukaryota</taxon>
        <taxon>Sar</taxon>
        <taxon>Stramenopiles</taxon>
        <taxon>Ochrophyta</taxon>
        <taxon>Bacillariophyta</taxon>
        <taxon>Coscinodiscophyceae</taxon>
        <taxon>Thalassiosirophycidae</taxon>
        <taxon>Stephanodiscales</taxon>
        <taxon>Stephanodiscaceae</taxon>
        <taxon>Stephanodiscus</taxon>
    </lineage>
</organism>
<evidence type="ECO:0000256" key="1">
    <source>
        <dbReference type="SAM" id="SignalP"/>
    </source>
</evidence>
<proteinExistence type="predicted"/>
<evidence type="ECO:0000313" key="3">
    <source>
        <dbReference type="Proteomes" id="UP001530315"/>
    </source>
</evidence>
<dbReference type="AlphaFoldDB" id="A0ABD3P6Z6"/>
<feature type="signal peptide" evidence="1">
    <location>
        <begin position="1"/>
        <end position="20"/>
    </location>
</feature>
<protein>
    <recommendedName>
        <fullName evidence="4">Secreted protein</fullName>
    </recommendedName>
</protein>
<dbReference type="Proteomes" id="UP001530315">
    <property type="component" value="Unassembled WGS sequence"/>
</dbReference>
<evidence type="ECO:0008006" key="4">
    <source>
        <dbReference type="Google" id="ProtNLM"/>
    </source>
</evidence>
<feature type="chain" id="PRO_5044743218" description="Secreted protein" evidence="1">
    <location>
        <begin position="21"/>
        <end position="177"/>
    </location>
</feature>
<sequence>MTKAFIAIAALILQLAAVLAIPGKTVKSNIFAKSSKAKSGKSVHHVELSMPMTMTDPDLSLSMFSESGGAKSGKYVHHVELSMHAMMPKSGKSKSGKLFKSSKGHAEEVIMTDALELSLSMMTTKASKTMFGKSNNSDPGVLHSPLAVVDAKAQKLSAKAAKSTKMSKKMMRKFNIF</sequence>
<dbReference type="EMBL" id="JALLAZ020000968">
    <property type="protein sequence ID" value="KAL3783532.1"/>
    <property type="molecule type" value="Genomic_DNA"/>
</dbReference>
<name>A0ABD3P6Z6_9STRA</name>
<evidence type="ECO:0000313" key="2">
    <source>
        <dbReference type="EMBL" id="KAL3783532.1"/>
    </source>
</evidence>
<comment type="caution">
    <text evidence="2">The sequence shown here is derived from an EMBL/GenBank/DDBJ whole genome shotgun (WGS) entry which is preliminary data.</text>
</comment>